<sequence>MLKGLIDLFVPNSAMPSRKSQSKNASQGETISETQSRSSFAREVQTECNLLAEQIARLPATVWERLSQTEEILSDGQIHSYAESDYTAQLQKANFEIQRKESTIRQLRVELDAHKLEIQQLRAKEQSLRDLVHESDTYPEVSEHEVISAFVGLRQKVQKLVSSRMYRMEGKPLCTESKTFIMSKDLSNTWNNATQANRKLMLRSFVYQRLADEILAYEFFGILESNSEDDVASSKTDNIFTGLSHFERFLVKNEGRSLCPCIEAMGLARGPFGKALARQMYDDFAPFIVDEATREDKEKLLEGFMELCDKAYSLRLFMRKSKSNYQCHNISLGSPVEGMDRWADVFGELEGTQSGRNTVVLTLFGVLVSQAGNSRNDLRILEKAQIIVRRR</sequence>
<accession>A0A8H5L2X2</accession>
<name>A0A8H5L2X2_GIBSU</name>
<keyword evidence="1" id="KW-0175">Coiled coil</keyword>
<protein>
    <submittedName>
        <fullName evidence="3">Phage C domain protein</fullName>
    </submittedName>
</protein>
<dbReference type="AlphaFoldDB" id="A0A8H5L2X2"/>
<organism evidence="3 4">
    <name type="scientific">Gibberella subglutinans</name>
    <name type="common">Fusarium subglutinans</name>
    <dbReference type="NCBI Taxonomy" id="42677"/>
    <lineage>
        <taxon>Eukaryota</taxon>
        <taxon>Fungi</taxon>
        <taxon>Dikarya</taxon>
        <taxon>Ascomycota</taxon>
        <taxon>Pezizomycotina</taxon>
        <taxon>Sordariomycetes</taxon>
        <taxon>Hypocreomycetidae</taxon>
        <taxon>Hypocreales</taxon>
        <taxon>Nectriaceae</taxon>
        <taxon>Fusarium</taxon>
        <taxon>Fusarium fujikuroi species complex</taxon>
    </lineage>
</organism>
<evidence type="ECO:0000256" key="2">
    <source>
        <dbReference type="SAM" id="MobiDB-lite"/>
    </source>
</evidence>
<evidence type="ECO:0000256" key="1">
    <source>
        <dbReference type="SAM" id="Coils"/>
    </source>
</evidence>
<dbReference type="GeneID" id="59312324"/>
<keyword evidence="4" id="KW-1185">Reference proteome</keyword>
<dbReference type="RefSeq" id="XP_036531743.1">
    <property type="nucleotide sequence ID" value="XM_036677606.1"/>
</dbReference>
<evidence type="ECO:0000313" key="3">
    <source>
        <dbReference type="EMBL" id="KAF5584412.1"/>
    </source>
</evidence>
<dbReference type="OrthoDB" id="5393537at2759"/>
<gene>
    <name evidence="3" type="ORF">FSUBG_12784</name>
</gene>
<feature type="region of interest" description="Disordered" evidence="2">
    <location>
        <begin position="14"/>
        <end position="39"/>
    </location>
</feature>
<feature type="coiled-coil region" evidence="1">
    <location>
        <begin position="90"/>
        <end position="131"/>
    </location>
</feature>
<dbReference type="EMBL" id="JAAOAV010000290">
    <property type="protein sequence ID" value="KAF5584412.1"/>
    <property type="molecule type" value="Genomic_DNA"/>
</dbReference>
<dbReference type="Proteomes" id="UP000547976">
    <property type="component" value="Unassembled WGS sequence"/>
</dbReference>
<evidence type="ECO:0000313" key="4">
    <source>
        <dbReference type="Proteomes" id="UP000547976"/>
    </source>
</evidence>
<comment type="caution">
    <text evidence="3">The sequence shown here is derived from an EMBL/GenBank/DDBJ whole genome shotgun (WGS) entry which is preliminary data.</text>
</comment>
<reference evidence="3 4" key="1">
    <citation type="submission" date="2020-05" db="EMBL/GenBank/DDBJ databases">
        <title>Identification and distribution of gene clusters putatively required for synthesis of sphingolipid metabolism inhibitors in phylogenetically diverse species of the filamentous fungus Fusarium.</title>
        <authorList>
            <person name="Kim H.-S."/>
            <person name="Busman M."/>
            <person name="Brown D.W."/>
            <person name="Divon H."/>
            <person name="Uhlig S."/>
            <person name="Proctor R.H."/>
        </authorList>
    </citation>
    <scope>NUCLEOTIDE SEQUENCE [LARGE SCALE GENOMIC DNA]</scope>
    <source>
        <strain evidence="3 4">NRRL 66333</strain>
    </source>
</reference>
<proteinExistence type="predicted"/>